<sequence length="479" mass="52478">MFAQSTKFNRQDGGDAGRTRDRSAPMDFAFEKPRDPGVFGALPHKRQHIETLDGQSTWAPGPFSEPSMQAPFTHSGPMLFAHPTSAKDQDAGDVSMGMDVDMSIREDLGDIDMYSDSPAKVAPSNGSHANQDAGEDADEARNGEAPTKARTSLLSSVLRPINHNAVKRVEKQRSKTSHTRSLGKDTSGLEQDSALVLREDGAAEEEESEYSSEEEKDSSNAGVTAPTLRRRPRRRNPGGEASGNQYTLNLFGNNGQNALGVIPSSSHLQYMQDSKGKINHSELPYILLGYLQFVFNASVVGVCLYLVLMFLWTIRNDVKERMATYSSEILQEISTCTNLYLVNRCEPATRIPAMETSCLEWEHCMNRDPTVVGHAKVGAEMFAGVISGFVDELSWKTIFFLLCTMTCLVFITNSALFNIRAKHAQSHHASGMPGGSSQHYPDAGYGPSRPPQIRDFEWPPVGPGGTTGNRSVPNASEKR</sequence>
<dbReference type="GO" id="GO:0031965">
    <property type="term" value="C:nuclear membrane"/>
    <property type="evidence" value="ECO:0007669"/>
    <property type="project" value="InterPro"/>
</dbReference>
<keyword evidence="5" id="KW-1185">Reference proteome</keyword>
<dbReference type="AlphaFoldDB" id="A0A8H3YCE1"/>
<feature type="compositionally biased region" description="Basic and acidic residues" evidence="1">
    <location>
        <begin position="9"/>
        <end position="35"/>
    </location>
</feature>
<dbReference type="InterPro" id="IPR018767">
    <property type="entry name" value="Brl1/Brr6_dom"/>
</dbReference>
<dbReference type="GO" id="GO:0055088">
    <property type="term" value="P:lipid homeostasis"/>
    <property type="evidence" value="ECO:0007669"/>
    <property type="project" value="InterPro"/>
</dbReference>
<evidence type="ECO:0000313" key="5">
    <source>
        <dbReference type="Proteomes" id="UP000620104"/>
    </source>
</evidence>
<feature type="compositionally biased region" description="Acidic residues" evidence="1">
    <location>
        <begin position="202"/>
        <end position="216"/>
    </location>
</feature>
<reference evidence="4" key="1">
    <citation type="submission" date="2020-07" db="EMBL/GenBank/DDBJ databases">
        <title>Draft Genome Sequence of a Deep-Sea Yeast, Naganishia (Cryptococcus) liquefaciens strain N6.</title>
        <authorList>
            <person name="Han Y.W."/>
            <person name="Kajitani R."/>
            <person name="Morimoto H."/>
            <person name="Parhat M."/>
            <person name="Tsubouchi H."/>
            <person name="Bakenova O."/>
            <person name="Ogata M."/>
            <person name="Argunhan B."/>
            <person name="Aoki R."/>
            <person name="Kajiwara S."/>
            <person name="Itoh T."/>
            <person name="Iwasaki H."/>
        </authorList>
    </citation>
    <scope>NUCLEOTIDE SEQUENCE</scope>
    <source>
        <strain evidence="4">N6</strain>
    </source>
</reference>
<dbReference type="PANTHER" id="PTHR28136">
    <property type="entry name" value="NUCLEUS EXPORT PROTEIN BRR6"/>
    <property type="match status" value="1"/>
</dbReference>
<feature type="region of interest" description="Disordered" evidence="1">
    <location>
        <begin position="427"/>
        <end position="479"/>
    </location>
</feature>
<keyword evidence="2" id="KW-0812">Transmembrane</keyword>
<organism evidence="4 5">
    <name type="scientific">Naganishia liquefaciens</name>
    <dbReference type="NCBI Taxonomy" id="104408"/>
    <lineage>
        <taxon>Eukaryota</taxon>
        <taxon>Fungi</taxon>
        <taxon>Dikarya</taxon>
        <taxon>Basidiomycota</taxon>
        <taxon>Agaricomycotina</taxon>
        <taxon>Tremellomycetes</taxon>
        <taxon>Filobasidiales</taxon>
        <taxon>Filobasidiaceae</taxon>
        <taxon>Naganishia</taxon>
    </lineage>
</organism>
<feature type="transmembrane region" description="Helical" evidence="2">
    <location>
        <begin position="398"/>
        <end position="419"/>
    </location>
</feature>
<evidence type="ECO:0000256" key="2">
    <source>
        <dbReference type="SAM" id="Phobius"/>
    </source>
</evidence>
<dbReference type="GO" id="GO:0006998">
    <property type="term" value="P:nuclear envelope organization"/>
    <property type="evidence" value="ECO:0007669"/>
    <property type="project" value="InterPro"/>
</dbReference>
<accession>A0A8H3YCE1</accession>
<keyword evidence="2" id="KW-1133">Transmembrane helix</keyword>
<proteinExistence type="predicted"/>
<name>A0A8H3YCE1_9TREE</name>
<protein>
    <recommendedName>
        <fullName evidence="3">Brl1/Brr6 domain-containing protein</fullName>
    </recommendedName>
</protein>
<comment type="caution">
    <text evidence="4">The sequence shown here is derived from an EMBL/GenBank/DDBJ whole genome shotgun (WGS) entry which is preliminary data.</text>
</comment>
<evidence type="ECO:0000313" key="4">
    <source>
        <dbReference type="EMBL" id="GHJ84220.1"/>
    </source>
</evidence>
<dbReference type="EMBL" id="BLZA01000007">
    <property type="protein sequence ID" value="GHJ84220.1"/>
    <property type="molecule type" value="Genomic_DNA"/>
</dbReference>
<feature type="domain" description="Brl1/Brr6" evidence="3">
    <location>
        <begin position="287"/>
        <end position="420"/>
    </location>
</feature>
<keyword evidence="2" id="KW-0472">Membrane</keyword>
<dbReference type="SMART" id="SM01042">
    <property type="entry name" value="Brr6_like_C_C"/>
    <property type="match status" value="1"/>
</dbReference>
<dbReference type="Pfam" id="PF10104">
    <property type="entry name" value="Brr6_like_C_C"/>
    <property type="match status" value="1"/>
</dbReference>
<dbReference type="OrthoDB" id="5961at2759"/>
<feature type="region of interest" description="Disordered" evidence="1">
    <location>
        <begin position="112"/>
        <end position="247"/>
    </location>
</feature>
<dbReference type="Proteomes" id="UP000620104">
    <property type="component" value="Unassembled WGS sequence"/>
</dbReference>
<dbReference type="InterPro" id="IPR040202">
    <property type="entry name" value="Brl1/Brr6"/>
</dbReference>
<feature type="compositionally biased region" description="Polar residues" evidence="1">
    <location>
        <begin position="468"/>
        <end position="479"/>
    </location>
</feature>
<feature type="transmembrane region" description="Helical" evidence="2">
    <location>
        <begin position="285"/>
        <end position="312"/>
    </location>
</feature>
<evidence type="ECO:0000259" key="3">
    <source>
        <dbReference type="SMART" id="SM01042"/>
    </source>
</evidence>
<gene>
    <name evidence="4" type="ORF">NliqN6_0622</name>
</gene>
<feature type="region of interest" description="Disordered" evidence="1">
    <location>
        <begin position="1"/>
        <end position="41"/>
    </location>
</feature>
<evidence type="ECO:0000256" key="1">
    <source>
        <dbReference type="SAM" id="MobiDB-lite"/>
    </source>
</evidence>
<dbReference type="PANTHER" id="PTHR28136:SF1">
    <property type="entry name" value="NUCLEUS EXPORT PROTEIN BRL1"/>
    <property type="match status" value="1"/>
</dbReference>